<dbReference type="GO" id="GO:0046872">
    <property type="term" value="F:metal ion binding"/>
    <property type="evidence" value="ECO:0007669"/>
    <property type="project" value="InterPro"/>
</dbReference>
<keyword evidence="2" id="KW-0813">Transport</keyword>
<dbReference type="Pfam" id="PF01297">
    <property type="entry name" value="ZnuA"/>
    <property type="match status" value="2"/>
</dbReference>
<feature type="compositionally biased region" description="Basic and acidic residues" evidence="4">
    <location>
        <begin position="128"/>
        <end position="142"/>
    </location>
</feature>
<evidence type="ECO:0000313" key="6">
    <source>
        <dbReference type="Proteomes" id="UP000318864"/>
    </source>
</evidence>
<dbReference type="GO" id="GO:0030001">
    <property type="term" value="P:metal ion transport"/>
    <property type="evidence" value="ECO:0007669"/>
    <property type="project" value="InterPro"/>
</dbReference>
<proteinExistence type="inferred from homology"/>
<dbReference type="InterPro" id="IPR050492">
    <property type="entry name" value="Bact_metal-bind_prot9"/>
</dbReference>
<dbReference type="Proteomes" id="UP000318864">
    <property type="component" value="Unassembled WGS sequence"/>
</dbReference>
<dbReference type="Gene3D" id="3.40.50.1980">
    <property type="entry name" value="Nitrogenase molybdenum iron protein domain"/>
    <property type="match status" value="3"/>
</dbReference>
<dbReference type="PROSITE" id="PS51257">
    <property type="entry name" value="PROKAR_LIPOPROTEIN"/>
    <property type="match status" value="1"/>
</dbReference>
<evidence type="ECO:0000313" key="5">
    <source>
        <dbReference type="EMBL" id="THE66304.1"/>
    </source>
</evidence>
<dbReference type="PROSITE" id="PS51318">
    <property type="entry name" value="TAT"/>
    <property type="match status" value="1"/>
</dbReference>
<dbReference type="InterPro" id="IPR006127">
    <property type="entry name" value="ZnuA-like"/>
</dbReference>
<dbReference type="PANTHER" id="PTHR42953">
    <property type="entry name" value="HIGH-AFFINITY ZINC UPTAKE SYSTEM PROTEIN ZNUA-RELATED"/>
    <property type="match status" value="1"/>
</dbReference>
<evidence type="ECO:0000256" key="1">
    <source>
        <dbReference type="ARBA" id="ARBA00011028"/>
    </source>
</evidence>
<accession>A0A4S3TPL9</accession>
<feature type="region of interest" description="Disordered" evidence="4">
    <location>
        <begin position="128"/>
        <end position="148"/>
    </location>
</feature>
<dbReference type="PANTHER" id="PTHR42953:SF3">
    <property type="entry name" value="HIGH-AFFINITY ZINC UPTAKE SYSTEM PROTEIN ZNUA"/>
    <property type="match status" value="1"/>
</dbReference>
<reference evidence="5 6" key="1">
    <citation type="submission" date="2018-10" db="EMBL/GenBank/DDBJ databases">
        <title>Natronolimnobius sp. XQ-INN 246 isolated from Inner Mongolia Autonomous Region of China.</title>
        <authorList>
            <person name="Xue Q."/>
        </authorList>
    </citation>
    <scope>NUCLEOTIDE SEQUENCE [LARGE SCALE GENOMIC DNA]</scope>
    <source>
        <strain evidence="5 6">XQ-INN 246</strain>
    </source>
</reference>
<dbReference type="AlphaFoldDB" id="A0A4S3TPL9"/>
<comment type="caution">
    <text evidence="5">The sequence shown here is derived from an EMBL/GenBank/DDBJ whole genome shotgun (WGS) entry which is preliminary data.</text>
</comment>
<dbReference type="EMBL" id="RBZW01000011">
    <property type="protein sequence ID" value="THE66304.1"/>
    <property type="molecule type" value="Genomic_DNA"/>
</dbReference>
<dbReference type="OrthoDB" id="50488at2157"/>
<evidence type="ECO:0000256" key="4">
    <source>
        <dbReference type="SAM" id="MobiDB-lite"/>
    </source>
</evidence>
<organism evidence="5 6">
    <name type="scientific">Salinadaptatus halalkaliphilus</name>
    <dbReference type="NCBI Taxonomy" id="2419781"/>
    <lineage>
        <taxon>Archaea</taxon>
        <taxon>Methanobacteriati</taxon>
        <taxon>Methanobacteriota</taxon>
        <taxon>Stenosarchaea group</taxon>
        <taxon>Halobacteria</taxon>
        <taxon>Halobacteriales</taxon>
        <taxon>Natrialbaceae</taxon>
        <taxon>Salinadaptatus</taxon>
    </lineage>
</organism>
<comment type="similarity">
    <text evidence="1">Belongs to the bacterial solute-binding protein 9 family.</text>
</comment>
<sequence length="509" mass="54773">MSYSRRDVLVTTAALSAGSLAGCLDGFGGDTDQWATASFFTLAEFTRAVTGDTRSVDNAVPSGQHGHGWQPSAHMLPTIVESDVFVYLGSEGFQPWVDDAVSQIEHDHADDVVLVDALEGIELLEYGDDHGHEHEDDAHDGHANGPDAESALDVRAIDLLEPASGEVVVDAHGDHWHGVPLEVPTDDSRTLEAAVETADGVVDGSEDAYDLTVRVEDGSSGLAVDGHGDHLHVRGEALETATIVVGLERDGDLVWEAPPLAVRGRDRSAGDDTDYGDSERGHDDDHGHSHDGGGHGHGDDGHDYGHSHDGHGHDHSHGDDGHGHDHSHGEYDAKFFSDPVLAQRGVETIRDALIEIDPGNESVYAENASAYLEELRTLHEAFESALADREHDHVVLAGHDSFQYLGERYGFEIHTPVGLSPDDSPSGREIAAAVEFLEEHGIEYVLWDYFDGEELAAELAAEADTVTDTVMVSPAESVVEEWVEDGYGDYIGQMREINLPAFERALGAP</sequence>
<dbReference type="SUPFAM" id="SSF53807">
    <property type="entry name" value="Helical backbone' metal receptor"/>
    <property type="match status" value="2"/>
</dbReference>
<feature type="region of interest" description="Disordered" evidence="4">
    <location>
        <begin position="263"/>
        <end position="331"/>
    </location>
</feature>
<evidence type="ECO:0000256" key="2">
    <source>
        <dbReference type="ARBA" id="ARBA00022448"/>
    </source>
</evidence>
<gene>
    <name evidence="5" type="ORF">D8Y22_03255</name>
</gene>
<dbReference type="RefSeq" id="WP_141463283.1">
    <property type="nucleotide sequence ID" value="NZ_RBZW01000011.1"/>
</dbReference>
<keyword evidence="6" id="KW-1185">Reference proteome</keyword>
<dbReference type="InterPro" id="IPR006311">
    <property type="entry name" value="TAT_signal"/>
</dbReference>
<protein>
    <submittedName>
        <fullName evidence="5">Metal ion ABC transporter substrate-binding protein</fullName>
    </submittedName>
</protein>
<feature type="compositionally biased region" description="Basic and acidic residues" evidence="4">
    <location>
        <begin position="277"/>
        <end position="331"/>
    </location>
</feature>
<name>A0A4S3TPL9_9EURY</name>
<evidence type="ECO:0000256" key="3">
    <source>
        <dbReference type="ARBA" id="ARBA00022729"/>
    </source>
</evidence>
<keyword evidence="3" id="KW-0732">Signal</keyword>